<evidence type="ECO:0000313" key="2">
    <source>
        <dbReference type="Proteomes" id="UP001066276"/>
    </source>
</evidence>
<dbReference type="Gene3D" id="3.30.70.1820">
    <property type="entry name" value="L1 transposable element, RRM domain"/>
    <property type="match status" value="1"/>
</dbReference>
<dbReference type="PANTHER" id="PTHR11505">
    <property type="entry name" value="L1 TRANSPOSABLE ELEMENT-RELATED"/>
    <property type="match status" value="1"/>
</dbReference>
<accession>A0AAV7NBV2</accession>
<gene>
    <name evidence="1" type="ORF">NDU88_000427</name>
</gene>
<dbReference type="AlphaFoldDB" id="A0AAV7NBV2"/>
<dbReference type="InterPro" id="IPR004244">
    <property type="entry name" value="Transposase_22"/>
</dbReference>
<keyword evidence="2" id="KW-1185">Reference proteome</keyword>
<protein>
    <submittedName>
        <fullName evidence="1">Uncharacterized protein</fullName>
    </submittedName>
</protein>
<sequence length="239" mass="26720">MPSGKSSGRHSRQLLFSEVIALPKPMAAQTIPPCSTTPLADPRLADATDRILQGITAVGRRLEAMDLKISVLSAASTSIRADIARFQVTVTDLDQRLTTVEDYIAALPIQDTKMHFLRTKITDLENRSRRDNVCFFGIPEHKEGSDVKAFLKNFLPELTCLDFSQPLGFQRTHRIGPLHKATSGWLRSIIACFLRHKQARKVIYAARSQGPYSLEGHEIRDGRGLLKSKNEKRKAFLAL</sequence>
<organism evidence="1 2">
    <name type="scientific">Pleurodeles waltl</name>
    <name type="common">Iberian ribbed newt</name>
    <dbReference type="NCBI Taxonomy" id="8319"/>
    <lineage>
        <taxon>Eukaryota</taxon>
        <taxon>Metazoa</taxon>
        <taxon>Chordata</taxon>
        <taxon>Craniata</taxon>
        <taxon>Vertebrata</taxon>
        <taxon>Euteleostomi</taxon>
        <taxon>Amphibia</taxon>
        <taxon>Batrachia</taxon>
        <taxon>Caudata</taxon>
        <taxon>Salamandroidea</taxon>
        <taxon>Salamandridae</taxon>
        <taxon>Pleurodelinae</taxon>
        <taxon>Pleurodeles</taxon>
    </lineage>
</organism>
<evidence type="ECO:0000313" key="1">
    <source>
        <dbReference type="EMBL" id="KAJ1112159.1"/>
    </source>
</evidence>
<name>A0AAV7NBV2_PLEWA</name>
<comment type="caution">
    <text evidence="1">The sequence shown here is derived from an EMBL/GenBank/DDBJ whole genome shotgun (WGS) entry which is preliminary data.</text>
</comment>
<dbReference type="Proteomes" id="UP001066276">
    <property type="component" value="Chromosome 8"/>
</dbReference>
<proteinExistence type="predicted"/>
<reference evidence="1" key="1">
    <citation type="journal article" date="2022" name="bioRxiv">
        <title>Sequencing and chromosome-scale assembly of the giantPleurodeles waltlgenome.</title>
        <authorList>
            <person name="Brown T."/>
            <person name="Elewa A."/>
            <person name="Iarovenko S."/>
            <person name="Subramanian E."/>
            <person name="Araus A.J."/>
            <person name="Petzold A."/>
            <person name="Susuki M."/>
            <person name="Suzuki K.-i.T."/>
            <person name="Hayashi T."/>
            <person name="Toyoda A."/>
            <person name="Oliveira C."/>
            <person name="Osipova E."/>
            <person name="Leigh N.D."/>
            <person name="Simon A."/>
            <person name="Yun M.H."/>
        </authorList>
    </citation>
    <scope>NUCLEOTIDE SEQUENCE</scope>
    <source>
        <strain evidence="1">20211129_DDA</strain>
        <tissue evidence="1">Liver</tissue>
    </source>
</reference>
<dbReference type="EMBL" id="JANPWB010000012">
    <property type="protein sequence ID" value="KAJ1112159.1"/>
    <property type="molecule type" value="Genomic_DNA"/>
</dbReference>